<dbReference type="Proteomes" id="UP000034681">
    <property type="component" value="Unassembled WGS sequence"/>
</dbReference>
<reference evidence="3" key="1">
    <citation type="submission" date="2012-04" db="EMBL/GenBank/DDBJ databases">
        <authorList>
            <person name="Borisov I.G."/>
            <person name="Ivanikova N.V."/>
            <person name="Pinevich A.V."/>
        </authorList>
    </citation>
    <scope>NUCLEOTIDE SEQUENCE</scope>
    <source>
        <strain evidence="3">CALU 1027</strain>
    </source>
</reference>
<name>A0A0M2Q360_PROHO</name>
<dbReference type="OrthoDB" id="9812095at2"/>
<dbReference type="Pfam" id="PF04970">
    <property type="entry name" value="LRAT"/>
    <property type="match status" value="1"/>
</dbReference>
<evidence type="ECO:0000313" key="3">
    <source>
        <dbReference type="EMBL" id="KKJ01379.1"/>
    </source>
</evidence>
<organism evidence="3 4">
    <name type="scientific">Prochlorothrix hollandica PCC 9006 = CALU 1027</name>
    <dbReference type="NCBI Taxonomy" id="317619"/>
    <lineage>
        <taxon>Bacteria</taxon>
        <taxon>Bacillati</taxon>
        <taxon>Cyanobacteriota</taxon>
        <taxon>Cyanophyceae</taxon>
        <taxon>Prochlorotrichales</taxon>
        <taxon>Prochlorotrichaceae</taxon>
        <taxon>Prochlorothrix</taxon>
    </lineage>
</organism>
<keyword evidence="1" id="KW-1133">Transmembrane helix</keyword>
<dbReference type="Gene3D" id="3.90.1720.10">
    <property type="entry name" value="endopeptidase domain like (from Nostoc punctiforme)"/>
    <property type="match status" value="1"/>
</dbReference>
<protein>
    <submittedName>
        <fullName evidence="3">Phage shock protein</fullName>
    </submittedName>
</protein>
<keyword evidence="1" id="KW-0812">Transmembrane</keyword>
<comment type="caution">
    <text evidence="3">The sequence shown here is derived from an EMBL/GenBank/DDBJ whole genome shotgun (WGS) entry which is preliminary data.</text>
</comment>
<feature type="domain" description="LRAT" evidence="2">
    <location>
        <begin position="8"/>
        <end position="101"/>
    </location>
</feature>
<gene>
    <name evidence="3" type="ORF">PROH_03255</name>
</gene>
<sequence length="245" mass="27184">MAKGDHLYVYRNWGTLTHHGLDCGDGTVIHYRDGDAIVRSTLASFSAGQQLYSKPYAQADAPNIAIKRAFSRLGERDYHIVFNNCEHFVVWCKTGQHQSQQVNRALQTSLVGGILGGMALGSVFAIPAVAAAGAYGLHKRFEQANEAKDPQQAAASLRSALGDLERLEQQLQPQLDHALREAYRWDCTARLALRRQREDLAKAALAKKQPFKKEALALHGQLQEVQALAHRLHQALPSLDRGEWV</sequence>
<dbReference type="InterPro" id="IPR007053">
    <property type="entry name" value="LRAT_dom"/>
</dbReference>
<dbReference type="PANTHER" id="PTHR46137:SF3">
    <property type="entry name" value="OS05G0310600 PROTEIN"/>
    <property type="match status" value="1"/>
</dbReference>
<feature type="transmembrane region" description="Helical" evidence="1">
    <location>
        <begin position="110"/>
        <end position="135"/>
    </location>
</feature>
<evidence type="ECO:0000259" key="2">
    <source>
        <dbReference type="PROSITE" id="PS51934"/>
    </source>
</evidence>
<evidence type="ECO:0000256" key="1">
    <source>
        <dbReference type="SAM" id="Phobius"/>
    </source>
</evidence>
<keyword evidence="1" id="KW-0472">Membrane</keyword>
<evidence type="ECO:0000313" key="4">
    <source>
        <dbReference type="Proteomes" id="UP000034681"/>
    </source>
</evidence>
<keyword evidence="4" id="KW-1185">Reference proteome</keyword>
<proteinExistence type="predicted"/>
<dbReference type="EMBL" id="AJTX02000002">
    <property type="protein sequence ID" value="KKJ01379.1"/>
    <property type="molecule type" value="Genomic_DNA"/>
</dbReference>
<dbReference type="PROSITE" id="PS51934">
    <property type="entry name" value="LRAT"/>
    <property type="match status" value="1"/>
</dbReference>
<dbReference type="AlphaFoldDB" id="A0A0M2Q360"/>
<dbReference type="PANTHER" id="PTHR46137">
    <property type="entry name" value="OS05G0310600 PROTEIN"/>
    <property type="match status" value="1"/>
</dbReference>
<dbReference type="eggNOG" id="COG1842">
    <property type="taxonomic scope" value="Bacteria"/>
</dbReference>
<dbReference type="STRING" id="317619.GCA_000332315_03906"/>
<dbReference type="RefSeq" id="WP_017714067.1">
    <property type="nucleotide sequence ID" value="NZ_KB235941.1"/>
</dbReference>
<accession>A0A0M2Q360</accession>